<accession>A0ABR3XS51</accession>
<reference evidence="1 2" key="1">
    <citation type="journal article" date="2024" name="Commun. Biol.">
        <title>Comparative genomic analysis of thermophilic fungi reveals convergent evolutionary adaptations and gene losses.</title>
        <authorList>
            <person name="Steindorff A.S."/>
            <person name="Aguilar-Pontes M.V."/>
            <person name="Robinson A.J."/>
            <person name="Andreopoulos B."/>
            <person name="LaButti K."/>
            <person name="Kuo A."/>
            <person name="Mondo S."/>
            <person name="Riley R."/>
            <person name="Otillar R."/>
            <person name="Haridas S."/>
            <person name="Lipzen A."/>
            <person name="Grimwood J."/>
            <person name="Schmutz J."/>
            <person name="Clum A."/>
            <person name="Reid I.D."/>
            <person name="Moisan M.C."/>
            <person name="Butler G."/>
            <person name="Nguyen T.T.M."/>
            <person name="Dewar K."/>
            <person name="Conant G."/>
            <person name="Drula E."/>
            <person name="Henrissat B."/>
            <person name="Hansel C."/>
            <person name="Singer S."/>
            <person name="Hutchinson M.I."/>
            <person name="de Vries R.P."/>
            <person name="Natvig D.O."/>
            <person name="Powell A.J."/>
            <person name="Tsang A."/>
            <person name="Grigoriev I.V."/>
        </authorList>
    </citation>
    <scope>NUCLEOTIDE SEQUENCE [LARGE SCALE GENOMIC DNA]</scope>
    <source>
        <strain evidence="1 2">ATCC 24622</strain>
    </source>
</reference>
<protein>
    <submittedName>
        <fullName evidence="1">Uncharacterized protein</fullName>
    </submittedName>
</protein>
<name>A0ABR3XS51_9PEZI</name>
<keyword evidence="2" id="KW-1185">Reference proteome</keyword>
<organism evidence="1 2">
    <name type="scientific">Phialemonium thermophilum</name>
    <dbReference type="NCBI Taxonomy" id="223376"/>
    <lineage>
        <taxon>Eukaryota</taxon>
        <taxon>Fungi</taxon>
        <taxon>Dikarya</taxon>
        <taxon>Ascomycota</taxon>
        <taxon>Pezizomycotina</taxon>
        <taxon>Sordariomycetes</taxon>
        <taxon>Sordariomycetidae</taxon>
        <taxon>Cephalothecales</taxon>
        <taxon>Cephalothecaceae</taxon>
        <taxon>Phialemonium</taxon>
    </lineage>
</organism>
<evidence type="ECO:0000313" key="1">
    <source>
        <dbReference type="EMBL" id="KAL1878821.1"/>
    </source>
</evidence>
<proteinExistence type="predicted"/>
<dbReference type="Proteomes" id="UP001586593">
    <property type="component" value="Unassembled WGS sequence"/>
</dbReference>
<evidence type="ECO:0000313" key="2">
    <source>
        <dbReference type="Proteomes" id="UP001586593"/>
    </source>
</evidence>
<sequence>MPLDKDKRVLARIQLRLRALSYGRFKCSTTNGAPVFFLFSFHNWFWKRVLVEWRVGSSAYQSLNKKRRLRPQTSFLSMIQLTSTIREKISACQNRRSAAC</sequence>
<comment type="caution">
    <text evidence="1">The sequence shown here is derived from an EMBL/GenBank/DDBJ whole genome shotgun (WGS) entry which is preliminary data.</text>
</comment>
<gene>
    <name evidence="1" type="ORF">VTK73DRAFT_7474</name>
</gene>
<dbReference type="EMBL" id="JAZHXJ010000048">
    <property type="protein sequence ID" value="KAL1878821.1"/>
    <property type="molecule type" value="Genomic_DNA"/>
</dbReference>